<gene>
    <name evidence="2" type="primary">sprA</name>
    <name evidence="2" type="ORF">AAK873_00225</name>
</gene>
<accession>A0ABV4CRM5</accession>
<dbReference type="InterPro" id="IPR026377">
    <property type="entry name" value="Cell_surface_SprA"/>
</dbReference>
<sequence length="2481" mass="278935">MERGRNQSLRILLCALLVGLLSGAANSFLARAQYNKESTPASVSSSVIADTSSIVLPFSVNPLYPIDYEQLVEAEMASDLDTPFNIKTEAEYDFESGCYVIRTKVGDYEIATPFVLTPGQYADLTMRRSMQRYFNRRNSELAVGKKEKEPFDILDLNFALGPLEKIFGPGGVQLRTQGSVQISAGIKSNKSDNPALSLAARRKTYFDFSQKIQASVNASVGDRMKFNMNYNTDATFDFDSKNIKLQYEGQEDDIIKSIEAGNVSMTTGSSLIRGSTALFGIKTQMQFGRLTATALVSQQNSESRSVNTKGGVQTTEFSVGADDYDRNRHYFLAHFFRDNYDRFTSKLPYIASGIEITRIEVWVTNKSGNYSQSRNIVSFMDLGENSALACDYWRPDASAANPSNSSNNLLATIKTDYPGARNINTVTQALAPLASYGIEGGRDYEKVESARLLQPSEYTLNSTLGYISLKTALIDDEVLGVAYEYTYRGQVYQVGEFSADITVSDQSLYVKMLKNAAVSTSLPAWDLMMKNVYSLGAYGIQKAGFRLNVKYLSDTTGTEIVYLPVPGLTDKPLLQIMNLDRLDSNEASVPDGFFDYIEGYTILSETGRIIFPVVEPFGSHLASAINNPAVAEKYVYQELYDSTLVVARQFADKNKFVITGEYMAASGSQIKLNAMNVPRGSVVVMAGGVRLVENSDYTVDYAMGVVTITNQSIIDSGQSISVTLENQSLFSTQRKTLLGLDLNYRFSDNFNLGATIMHFSEKALTEKVNIGSESVNNTMWGVNLSYKTKFMWLTDLVNMIPTVNAVQPSTLNVQAEFAQLVPHRQKSGSTRGSSYIDDFESTQTGIDLRSPYAWTLASTPYEQGPDALFPEAGLSGNVSYGKNRALLSWYYIDRMFTQRHSSLVPGYISADLKQLSNPYVREVTSTEIFPDRELGYGESNIIQTLNLSFYPSERGPYNLDAENIDDNGSLLNPEKRWGGIMRKMDNTNFEQANIEYVQFWLMSPFLDPDNTNVDGGDLYLNFGDISEDILKDGLKSYENGIPLDGDDKFLAETVWGRVSKQNSLTYAFDNNAGARLVQDVGLDGLKNDEEFYFSSYSEYLDKLRTRLPSSTIERMKRDQFSPFNDPAGDNYHFYRGYDYDEERLSILERYKHYNGVEGNSLSPADATEPLYQSARTSPDVEDINQDNTLNEYERYFQYKISLRPGDLEVGRNYVTDKQVSLVRTRDGENRRVEWYQFKIPLSDYERKVGAIADFSSIRFARIFLTGFKQVTHLRFATLELVRGEWRPYDFNLNNRGDAPADGHLDVSVVNIEENSAREPVNYVLPPGVSRITDPGQSQITQLNEQSMSLTVTGLHAGDARAVYRNTSHDLRNYRRLQMWVHAESLIDNPTALKSGELSLFIRIGTDIKNNYYEYEVPLSLTPHLSGGNKYLDTPADREKVWPLDNRLDFALQSLVNLKKERNLAKAQEDGTVSFTTLFTGRDPENERNRIAVLGNPSLSDVRVLLIGVRNNSNAVKDGTIWVNELKVTDFDESGGWAAKANVNLGVSDIATFNIGAHMETAGFGGVDQPLNARRLDDYRQYNFAFQADLGRFLPEKTKLKAPIYYSVAKELSSPKYNPLDQDVLLKDALDAAATKEERDSIKNYALERSTVESFSISGLRFDIQSADPKPWDPANFVFNFSFNKRRDRNPVTEYENTDDYRGSLQYSWTPYVKGFRPFGWIKSKSPHLKFLREWQLNYMPVNLSFLTTMSRYYYEQQVRSEVDQAVKLPVSVAKNFLWDRQLNLSWNLTKSINLSFISNTSARIEEPVGAVNRRLFPDRYKEWRDTVIRSILHMGTPWAYNQNFVASYRAPFNLIPVLDFLNGTISYNATYRWDRGAEVEGLNTGNSIGNMASFNIDGRINLEGLYNKSDYLKKVNRRFSSGTRSVGHPKAKRFERTYTLRGDTSLVIRHNLRNRDVRVTASTLDGKRYPVKVTVRDANTVEVHDRGEAALKFTVIERLKRTSSAWDEIGEHAARFAMMVRGLSLRMRSSKSLSIPLFSPEIGNVFGQTRSYGPMAPGLDFAFGFVDENYVTQAKERGWLICDEDRISPAMWSRTSEFNLEIDLEPIRGLKIRLTNNRTDSHTDRIQFMYDDMPVARGGSYTKTHCAIATSLRTSKAVDGYRSDAFQRFLSNIPIVADRIERRYDGLRYPMGGFMKDNPNAGRLFDPKVGGVNRAGSDVLIPAFLAAYTGVDASDIYLTPFPSLAHILPNWRVTYDGLIRIGRMSDIFKSFTLTHAYQCTYTVGAFSSFLNWISVDGDMGFAMDELTGQPVPSSPYNISSVSITERFAPLLGVQVTLKNDLRLSAEYRDGRALTLNSDAGQLVEAQSKNVTMGVGYKIVGFNTVLKLRGSGRGISNDLTVNAEFSMQQSHALIRRIETDYTQATSGTRSVSFNLAANYVLNRRITVGAFIDHRINTPIVSSSAFPTTDSNYGLTLNLNLAR</sequence>
<dbReference type="RefSeq" id="WP_369863006.1">
    <property type="nucleotide sequence ID" value="NZ_JBCLPP010000001.1"/>
</dbReference>
<feature type="domain" description="Gliding motility protein SprA N-terminal" evidence="1">
    <location>
        <begin position="98"/>
        <end position="425"/>
    </location>
</feature>
<dbReference type="InterPro" id="IPR025684">
    <property type="entry name" value="SprA_N_dom"/>
</dbReference>
<dbReference type="Proteomes" id="UP001565200">
    <property type="component" value="Unassembled WGS sequence"/>
</dbReference>
<dbReference type="NCBIfam" id="TIGR04189">
    <property type="entry name" value="surface_SprA"/>
    <property type="match status" value="1"/>
</dbReference>
<proteinExistence type="predicted"/>
<evidence type="ECO:0000259" key="1">
    <source>
        <dbReference type="Pfam" id="PF14349"/>
    </source>
</evidence>
<keyword evidence="3" id="KW-1185">Reference proteome</keyword>
<name>A0ABV4CRM5_9BACT</name>
<feature type="domain" description="Gliding motility protein SprA N-terminal" evidence="1">
    <location>
        <begin position="1099"/>
        <end position="1629"/>
    </location>
</feature>
<reference evidence="2 3" key="1">
    <citation type="submission" date="2024-03" db="EMBL/GenBank/DDBJ databases">
        <title>Mouse gut bacterial collection (mGBC) of GemPharmatech.</title>
        <authorList>
            <person name="He Y."/>
            <person name="Dong L."/>
            <person name="Wu D."/>
            <person name="Gao X."/>
            <person name="Lin Z."/>
        </authorList>
    </citation>
    <scope>NUCLEOTIDE SEQUENCE [LARGE SCALE GENOMIC DNA]</scope>
    <source>
        <strain evidence="2 3">54-13</strain>
    </source>
</reference>
<organism evidence="2 3">
    <name type="scientific">Heminiphilus faecis</name>
    <dbReference type="NCBI Taxonomy" id="2601703"/>
    <lineage>
        <taxon>Bacteria</taxon>
        <taxon>Pseudomonadati</taxon>
        <taxon>Bacteroidota</taxon>
        <taxon>Bacteroidia</taxon>
        <taxon>Bacteroidales</taxon>
        <taxon>Muribaculaceae</taxon>
        <taxon>Heminiphilus</taxon>
    </lineage>
</organism>
<dbReference type="EMBL" id="JBCLPP010000001">
    <property type="protein sequence ID" value="MEY8244038.1"/>
    <property type="molecule type" value="Genomic_DNA"/>
</dbReference>
<evidence type="ECO:0000313" key="2">
    <source>
        <dbReference type="EMBL" id="MEY8244038.1"/>
    </source>
</evidence>
<dbReference type="Pfam" id="PF14349">
    <property type="entry name" value="SprA_N"/>
    <property type="match status" value="2"/>
</dbReference>
<comment type="caution">
    <text evidence="2">The sequence shown here is derived from an EMBL/GenBank/DDBJ whole genome shotgun (WGS) entry which is preliminary data.</text>
</comment>
<evidence type="ECO:0000313" key="3">
    <source>
        <dbReference type="Proteomes" id="UP001565200"/>
    </source>
</evidence>
<protein>
    <submittedName>
        <fullName evidence="2">Cell surface protein SprA</fullName>
    </submittedName>
</protein>